<evidence type="ECO:0000313" key="3">
    <source>
        <dbReference type="Proteomes" id="UP001146351"/>
    </source>
</evidence>
<organism evidence="2 3">
    <name type="scientific">Penicillium capsulatum</name>
    <dbReference type="NCBI Taxonomy" id="69766"/>
    <lineage>
        <taxon>Eukaryota</taxon>
        <taxon>Fungi</taxon>
        <taxon>Dikarya</taxon>
        <taxon>Ascomycota</taxon>
        <taxon>Pezizomycotina</taxon>
        <taxon>Eurotiomycetes</taxon>
        <taxon>Eurotiomycetidae</taxon>
        <taxon>Eurotiales</taxon>
        <taxon>Aspergillaceae</taxon>
        <taxon>Penicillium</taxon>
    </lineage>
</organism>
<sequence>MPVKWDAQADAKLLVGVFATSNQAVDYHALAEFMGEGVTVNAVRLHIRTLKEKAGIPNTPIKGASKDAKPATKASPVKRKRTTPANTPAAEPKAEDENDIEAKEEDALDADLREAKQAKIKDESDQEEV</sequence>
<gene>
    <name evidence="2" type="ORF">N7492_008695</name>
</gene>
<reference evidence="2" key="1">
    <citation type="submission" date="2022-11" db="EMBL/GenBank/DDBJ databases">
        <authorList>
            <person name="Petersen C."/>
        </authorList>
    </citation>
    <scope>NUCLEOTIDE SEQUENCE</scope>
    <source>
        <strain evidence="2">IBT 21917</strain>
    </source>
</reference>
<keyword evidence="3" id="KW-1185">Reference proteome</keyword>
<dbReference type="EMBL" id="JAPQKO010000006">
    <property type="protein sequence ID" value="KAJ5155892.1"/>
    <property type="molecule type" value="Genomic_DNA"/>
</dbReference>
<feature type="compositionally biased region" description="Acidic residues" evidence="1">
    <location>
        <begin position="94"/>
        <end position="109"/>
    </location>
</feature>
<feature type="region of interest" description="Disordered" evidence="1">
    <location>
        <begin position="53"/>
        <end position="129"/>
    </location>
</feature>
<proteinExistence type="predicted"/>
<name>A0A9W9LHC4_9EURO</name>
<dbReference type="OrthoDB" id="5418867at2759"/>
<dbReference type="AlphaFoldDB" id="A0A9W9LHC4"/>
<evidence type="ECO:0000256" key="1">
    <source>
        <dbReference type="SAM" id="MobiDB-lite"/>
    </source>
</evidence>
<feature type="compositionally biased region" description="Basic and acidic residues" evidence="1">
    <location>
        <begin position="110"/>
        <end position="123"/>
    </location>
</feature>
<accession>A0A9W9LHC4</accession>
<dbReference type="Proteomes" id="UP001146351">
    <property type="component" value="Unassembled WGS sequence"/>
</dbReference>
<evidence type="ECO:0000313" key="2">
    <source>
        <dbReference type="EMBL" id="KAJ5155892.1"/>
    </source>
</evidence>
<reference evidence="2" key="2">
    <citation type="journal article" date="2023" name="IMA Fungus">
        <title>Comparative genomic study of the Penicillium genus elucidates a diverse pangenome and 15 lateral gene transfer events.</title>
        <authorList>
            <person name="Petersen C."/>
            <person name="Sorensen T."/>
            <person name="Nielsen M.R."/>
            <person name="Sondergaard T.E."/>
            <person name="Sorensen J.L."/>
            <person name="Fitzpatrick D.A."/>
            <person name="Frisvad J.C."/>
            <person name="Nielsen K.L."/>
        </authorList>
    </citation>
    <scope>NUCLEOTIDE SEQUENCE</scope>
    <source>
        <strain evidence="2">IBT 21917</strain>
    </source>
</reference>
<comment type="caution">
    <text evidence="2">The sequence shown here is derived from an EMBL/GenBank/DDBJ whole genome shotgun (WGS) entry which is preliminary data.</text>
</comment>
<protein>
    <submittedName>
        <fullName evidence="2">Uncharacterized protein</fullName>
    </submittedName>
</protein>